<keyword evidence="3" id="KW-0808">Transferase</keyword>
<evidence type="ECO:0000313" key="11">
    <source>
        <dbReference type="Proteomes" id="UP000218542"/>
    </source>
</evidence>
<dbReference type="InterPro" id="IPR023404">
    <property type="entry name" value="rSAM_horseshoe"/>
</dbReference>
<dbReference type="SUPFAM" id="SSF102114">
    <property type="entry name" value="Radical SAM enzymes"/>
    <property type="match status" value="1"/>
</dbReference>
<dbReference type="SMART" id="SM00729">
    <property type="entry name" value="Elp3"/>
    <property type="match status" value="1"/>
</dbReference>
<dbReference type="Gene3D" id="3.40.50.280">
    <property type="entry name" value="Cobalamin-binding domain"/>
    <property type="match status" value="1"/>
</dbReference>
<dbReference type="InterPro" id="IPR006638">
    <property type="entry name" value="Elp3/MiaA/NifB-like_rSAM"/>
</dbReference>
<accession>A0A286TTE3</accession>
<keyword evidence="7" id="KW-0411">Iron-sulfur</keyword>
<comment type="caution">
    <text evidence="10">The sequence shown here is derived from an EMBL/GenBank/DDBJ whole genome shotgun (WGS) entry which is preliminary data.</text>
</comment>
<feature type="domain" description="B12-binding" evidence="8">
    <location>
        <begin position="1"/>
        <end position="124"/>
    </location>
</feature>
<evidence type="ECO:0000259" key="8">
    <source>
        <dbReference type="PROSITE" id="PS51332"/>
    </source>
</evidence>
<dbReference type="SFLD" id="SFLDS00029">
    <property type="entry name" value="Radical_SAM"/>
    <property type="match status" value="1"/>
</dbReference>
<dbReference type="InterPro" id="IPR051198">
    <property type="entry name" value="BchE-like"/>
</dbReference>
<dbReference type="GO" id="GO:0031419">
    <property type="term" value="F:cobalamin binding"/>
    <property type="evidence" value="ECO:0007669"/>
    <property type="project" value="InterPro"/>
</dbReference>
<sequence>MRGFNKLIFNAPLALGYIAALTPSHWKIEVLDEQEINFENSIDRLSEYSNVDLVGITALTVTAPRAYEIAAFFKKRKIPVVMGGIHVSMMPDEALNFADCVVIGEPDSIWNDLIKDAENGNLKKKYTGEYLPLGGLVKPRRDIFGDYKAATVQTSRGCPMSCEFCSTVAFNGRVYRQRPVNDILDELESIPQKMTYFIDDNLIGHNKKDEERIISLCKGMIERKINKMWWCQATMSFGNNEELLYYARKSGCVCVLLGIESISEKVLRRMNKELNLKLDYRETINRIHKSGILVLGNILVGNDDDTKEVIEENIQFFKEVNIDAPGHVFVTPLPGTKFFERLDAENRIVNKNFPKDWKYYDLLHLVIKPNALSQKEIIDLKLLFYNNLFSYRQIIIRAFKSLIYSKKLYIGIGALLMNLWYRKFFHRYDSLIKEDE</sequence>
<evidence type="ECO:0000256" key="6">
    <source>
        <dbReference type="ARBA" id="ARBA00023004"/>
    </source>
</evidence>
<dbReference type="Pfam" id="PF02310">
    <property type="entry name" value="B12-binding"/>
    <property type="match status" value="1"/>
</dbReference>
<dbReference type="SFLD" id="SFLDG01123">
    <property type="entry name" value="methyltransferase_(Class_B)"/>
    <property type="match status" value="1"/>
</dbReference>
<name>A0A286TTE3_9BACT</name>
<feature type="domain" description="Radical SAM core" evidence="9">
    <location>
        <begin position="144"/>
        <end position="370"/>
    </location>
</feature>
<dbReference type="CDD" id="cd02068">
    <property type="entry name" value="radical_SAM_B12_BD"/>
    <property type="match status" value="1"/>
</dbReference>
<dbReference type="InterPro" id="IPR006158">
    <property type="entry name" value="Cobalamin-bd"/>
</dbReference>
<dbReference type="Proteomes" id="UP000218542">
    <property type="component" value="Unassembled WGS sequence"/>
</dbReference>
<keyword evidence="11" id="KW-1185">Reference proteome</keyword>
<keyword evidence="6" id="KW-0408">Iron</keyword>
<keyword evidence="5" id="KW-0479">Metal-binding</keyword>
<dbReference type="GO" id="GO:0046872">
    <property type="term" value="F:metal ion binding"/>
    <property type="evidence" value="ECO:0007669"/>
    <property type="project" value="UniProtKB-KW"/>
</dbReference>
<evidence type="ECO:0000256" key="3">
    <source>
        <dbReference type="ARBA" id="ARBA00022679"/>
    </source>
</evidence>
<evidence type="ECO:0000256" key="4">
    <source>
        <dbReference type="ARBA" id="ARBA00022691"/>
    </source>
</evidence>
<proteinExistence type="predicted"/>
<dbReference type="InterPro" id="IPR034466">
    <property type="entry name" value="Methyltransferase_Class_B"/>
</dbReference>
<dbReference type="SFLD" id="SFLDG01082">
    <property type="entry name" value="B12-binding_domain_containing"/>
    <property type="match status" value="1"/>
</dbReference>
<organism evidence="10 11">
    <name type="scientific">Candidatus Scalindua japonica</name>
    <dbReference type="NCBI Taxonomy" id="1284222"/>
    <lineage>
        <taxon>Bacteria</taxon>
        <taxon>Pseudomonadati</taxon>
        <taxon>Planctomycetota</taxon>
        <taxon>Candidatus Brocadiia</taxon>
        <taxon>Candidatus Brocadiales</taxon>
        <taxon>Candidatus Scalinduaceae</taxon>
        <taxon>Candidatus Scalindua</taxon>
    </lineage>
</organism>
<reference evidence="11" key="1">
    <citation type="journal article" date="2017" name="Environ. Microbiol. Rep.">
        <title>Genetic Diversity of Marine Anaerobic Ammonium-Oxidizing Bacteria as Revealed by Genomic and Proteomic Analyses of 'Candidatus Scalindua japonica'.</title>
        <authorList>
            <person name="Oshiki M."/>
            <person name="Mizuto K."/>
            <person name="Kimura Z."/>
            <person name="Kindaichi T."/>
            <person name="Satoh H."/>
            <person name="Okabe S."/>
        </authorList>
    </citation>
    <scope>NUCLEOTIDE SEQUENCE [LARGE SCALE GENOMIC DNA]</scope>
    <source>
        <strain evidence="11">husup-a2</strain>
    </source>
</reference>
<keyword evidence="2" id="KW-0489">Methyltransferase</keyword>
<comment type="cofactor">
    <cofactor evidence="1">
        <name>[4Fe-4S] cluster</name>
        <dbReference type="ChEBI" id="CHEBI:49883"/>
    </cofactor>
</comment>
<dbReference type="AlphaFoldDB" id="A0A286TTE3"/>
<dbReference type="PROSITE" id="PS51332">
    <property type="entry name" value="B12_BINDING"/>
    <property type="match status" value="1"/>
</dbReference>
<dbReference type="CDD" id="cd01335">
    <property type="entry name" value="Radical_SAM"/>
    <property type="match status" value="1"/>
</dbReference>
<evidence type="ECO:0000313" key="10">
    <source>
        <dbReference type="EMBL" id="GAX59146.1"/>
    </source>
</evidence>
<evidence type="ECO:0000256" key="1">
    <source>
        <dbReference type="ARBA" id="ARBA00001966"/>
    </source>
</evidence>
<evidence type="ECO:0000256" key="5">
    <source>
        <dbReference type="ARBA" id="ARBA00022723"/>
    </source>
</evidence>
<protein>
    <submittedName>
        <fullName evidence="10">Fe-S oxidoreductase</fullName>
    </submittedName>
</protein>
<dbReference type="GO" id="GO:0003824">
    <property type="term" value="F:catalytic activity"/>
    <property type="evidence" value="ECO:0007669"/>
    <property type="project" value="InterPro"/>
</dbReference>
<dbReference type="InterPro" id="IPR007197">
    <property type="entry name" value="rSAM"/>
</dbReference>
<dbReference type="GO" id="GO:0051539">
    <property type="term" value="F:4 iron, 4 sulfur cluster binding"/>
    <property type="evidence" value="ECO:0007669"/>
    <property type="project" value="UniProtKB-KW"/>
</dbReference>
<dbReference type="InterPro" id="IPR058240">
    <property type="entry name" value="rSAM_sf"/>
</dbReference>
<dbReference type="PROSITE" id="PS51918">
    <property type="entry name" value="RADICAL_SAM"/>
    <property type="match status" value="1"/>
</dbReference>
<dbReference type="PANTHER" id="PTHR43409">
    <property type="entry name" value="ANAEROBIC MAGNESIUM-PROTOPORPHYRIN IX MONOMETHYL ESTER CYCLASE-RELATED"/>
    <property type="match status" value="1"/>
</dbReference>
<dbReference type="Pfam" id="PF04055">
    <property type="entry name" value="Radical_SAM"/>
    <property type="match status" value="1"/>
</dbReference>
<dbReference type="EMBL" id="BAOS01000001">
    <property type="protein sequence ID" value="GAX59146.1"/>
    <property type="molecule type" value="Genomic_DNA"/>
</dbReference>
<gene>
    <name evidence="10" type="ORF">SCALIN_C01_0077</name>
</gene>
<evidence type="ECO:0000256" key="7">
    <source>
        <dbReference type="ARBA" id="ARBA00023014"/>
    </source>
</evidence>
<dbReference type="PANTHER" id="PTHR43409:SF7">
    <property type="entry name" value="BLL1977 PROTEIN"/>
    <property type="match status" value="1"/>
</dbReference>
<keyword evidence="4" id="KW-0949">S-adenosyl-L-methionine</keyword>
<dbReference type="Gene3D" id="3.80.30.20">
    <property type="entry name" value="tm_1862 like domain"/>
    <property type="match status" value="1"/>
</dbReference>
<dbReference type="GO" id="GO:0005829">
    <property type="term" value="C:cytosol"/>
    <property type="evidence" value="ECO:0007669"/>
    <property type="project" value="TreeGrafter"/>
</dbReference>
<evidence type="ECO:0000259" key="9">
    <source>
        <dbReference type="PROSITE" id="PS51918"/>
    </source>
</evidence>
<evidence type="ECO:0000256" key="2">
    <source>
        <dbReference type="ARBA" id="ARBA00022603"/>
    </source>
</evidence>